<dbReference type="PANTHER" id="PTHR31121">
    <property type="entry name" value="ALPHA-1,2 MANNOSYLTRANSFERASE KTR1"/>
    <property type="match status" value="1"/>
</dbReference>
<comment type="caution">
    <text evidence="7">The sequence shown here is derived from an EMBL/GenBank/DDBJ whole genome shotgun (WGS) entry which is preliminary data.</text>
</comment>
<dbReference type="AlphaFoldDB" id="A0A9W4XBF6"/>
<protein>
    <recommendedName>
        <fullName evidence="9">Mannosyltransferase</fullName>
    </recommendedName>
</protein>
<dbReference type="GO" id="GO:0000026">
    <property type="term" value="F:alpha-1,2-mannosyltransferase activity"/>
    <property type="evidence" value="ECO:0007669"/>
    <property type="project" value="TreeGrafter"/>
</dbReference>
<dbReference type="InterPro" id="IPR002685">
    <property type="entry name" value="Glyco_trans_15"/>
</dbReference>
<keyword evidence="3" id="KW-0328">Glycosyltransferase</keyword>
<evidence type="ECO:0000256" key="3">
    <source>
        <dbReference type="ARBA" id="ARBA00022676"/>
    </source>
</evidence>
<evidence type="ECO:0000256" key="4">
    <source>
        <dbReference type="ARBA" id="ARBA00022679"/>
    </source>
</evidence>
<dbReference type="SUPFAM" id="SSF53448">
    <property type="entry name" value="Nucleotide-diphospho-sugar transferases"/>
    <property type="match status" value="1"/>
</dbReference>
<dbReference type="GO" id="GO:0000032">
    <property type="term" value="P:cell wall mannoprotein biosynthetic process"/>
    <property type="evidence" value="ECO:0007669"/>
    <property type="project" value="TreeGrafter"/>
</dbReference>
<proteinExistence type="inferred from homology"/>
<feature type="active site" description="Nucleophile" evidence="6">
    <location>
        <position position="333"/>
    </location>
</feature>
<gene>
    <name evidence="7" type="ORF">CANVERA_P0564</name>
</gene>
<dbReference type="Proteomes" id="UP001152885">
    <property type="component" value="Unassembled WGS sequence"/>
</dbReference>
<reference evidence="7" key="1">
    <citation type="submission" date="2022-12" db="EMBL/GenBank/DDBJ databases">
        <authorList>
            <person name="Brejova B."/>
        </authorList>
    </citation>
    <scope>NUCLEOTIDE SEQUENCE</scope>
</reference>
<organism evidence="7 8">
    <name type="scientific">Candida verbasci</name>
    <dbReference type="NCBI Taxonomy" id="1227364"/>
    <lineage>
        <taxon>Eukaryota</taxon>
        <taxon>Fungi</taxon>
        <taxon>Dikarya</taxon>
        <taxon>Ascomycota</taxon>
        <taxon>Saccharomycotina</taxon>
        <taxon>Pichiomycetes</taxon>
        <taxon>Debaryomycetaceae</taxon>
        <taxon>Candida/Lodderomyces clade</taxon>
        <taxon>Candida</taxon>
    </lineage>
</organism>
<evidence type="ECO:0000313" key="8">
    <source>
        <dbReference type="Proteomes" id="UP001152885"/>
    </source>
</evidence>
<evidence type="ECO:0000256" key="1">
    <source>
        <dbReference type="ARBA" id="ARBA00004606"/>
    </source>
</evidence>
<dbReference type="GO" id="GO:0005794">
    <property type="term" value="C:Golgi apparatus"/>
    <property type="evidence" value="ECO:0007669"/>
    <property type="project" value="TreeGrafter"/>
</dbReference>
<keyword evidence="8" id="KW-1185">Reference proteome</keyword>
<dbReference type="PIRSF" id="PIRSF018153">
    <property type="entry name" value="Glyco_trans_15"/>
    <property type="match status" value="1"/>
</dbReference>
<dbReference type="OrthoDB" id="439943at2759"/>
<dbReference type="PANTHER" id="PTHR31121:SF2">
    <property type="entry name" value="MANNOSYLTRANSFERASE KTR5-RELATED"/>
    <property type="match status" value="1"/>
</dbReference>
<dbReference type="Pfam" id="PF01793">
    <property type="entry name" value="Glyco_transf_15"/>
    <property type="match status" value="2"/>
</dbReference>
<dbReference type="GO" id="GO:0006487">
    <property type="term" value="P:protein N-linked glycosylation"/>
    <property type="evidence" value="ECO:0007669"/>
    <property type="project" value="TreeGrafter"/>
</dbReference>
<evidence type="ECO:0000256" key="5">
    <source>
        <dbReference type="ARBA" id="ARBA00022968"/>
    </source>
</evidence>
<keyword evidence="4" id="KW-0808">Transferase</keyword>
<comment type="similarity">
    <text evidence="2">Belongs to the glycosyltransferase 15 family.</text>
</comment>
<evidence type="ECO:0000313" key="7">
    <source>
        <dbReference type="EMBL" id="CAI5756046.1"/>
    </source>
</evidence>
<accession>A0A9W4XBF6</accession>
<comment type="subcellular location">
    <subcellularLocation>
        <location evidence="1">Membrane</location>
        <topology evidence="1">Single-pass type II membrane protein</topology>
    </subcellularLocation>
</comment>
<dbReference type="InterPro" id="IPR029044">
    <property type="entry name" value="Nucleotide-diphossugar_trans"/>
</dbReference>
<evidence type="ECO:0000256" key="2">
    <source>
        <dbReference type="ARBA" id="ARBA00007677"/>
    </source>
</evidence>
<evidence type="ECO:0000256" key="6">
    <source>
        <dbReference type="PIRSR" id="PIRSR018153-1"/>
    </source>
</evidence>
<dbReference type="GO" id="GO:0016020">
    <property type="term" value="C:membrane"/>
    <property type="evidence" value="ECO:0007669"/>
    <property type="project" value="UniProtKB-SubCell"/>
</dbReference>
<keyword evidence="5" id="KW-0735">Signal-anchor</keyword>
<sequence>MKKIINRICLIICLITISISLFIIRSQSYTEKRIPDLTDEKITSKIDSVFYENCQKIDVSRKANATIVMLCRNSEIDKVIQSMKSLEGHFNQWFNYPWTFLNDEPFSENFKQQVSKHTNAKIEFGLIPKEQWDFPNYLSKEELDENFQYQSDRTILYSNLESYHKMCRYYSGAFFKHPLISKYKWYWRVEPNVKFHCDLTYDPFIEMEEKNKKYGFNIILSELYYTTPNLFRQVRKYIQIKKIQVKDTWKLLTFNSKWTTSDTKYLDKPEKDEILREIQDQIYIKKFLELKEKPKETEMIDQIIRRSKEMPYLHEDRINLQDFNLCHFWSNFEIARVDLFSDNEYQDFFNFLDESGGFYKERWGDAPIHSLYVGMKLNLNELHYFRDIGYQHDIFSHCPRDSVVGCNCNCPNWPEPEIELSKCMSYWVKYTSDDYKDKPVIDVEYWENKLTKKIEKHLREGGKYGQNLI</sequence>
<evidence type="ECO:0008006" key="9">
    <source>
        <dbReference type="Google" id="ProtNLM"/>
    </source>
</evidence>
<dbReference type="EMBL" id="CANTUO010000001">
    <property type="protein sequence ID" value="CAI5756046.1"/>
    <property type="molecule type" value="Genomic_DNA"/>
</dbReference>
<keyword evidence="5" id="KW-0812">Transmembrane</keyword>
<name>A0A9W4XBF6_9ASCO</name>
<dbReference type="Gene3D" id="3.90.550.10">
    <property type="entry name" value="Spore Coat Polysaccharide Biosynthesis Protein SpsA, Chain A"/>
    <property type="match status" value="1"/>
</dbReference>